<evidence type="ECO:0008006" key="5">
    <source>
        <dbReference type="Google" id="ProtNLM"/>
    </source>
</evidence>
<dbReference type="Gene3D" id="1.20.272.10">
    <property type="match status" value="1"/>
</dbReference>
<keyword evidence="1" id="KW-0235">DNA replication</keyword>
<dbReference type="GO" id="GO:0031389">
    <property type="term" value="C:Rad17 RFC-like complex"/>
    <property type="evidence" value="ECO:0007669"/>
    <property type="project" value="EnsemblFungi"/>
</dbReference>
<dbReference type="Pfam" id="PF13177">
    <property type="entry name" value="DNA_pol3_delta2"/>
    <property type="match status" value="1"/>
</dbReference>
<dbReference type="Proteomes" id="UP000094455">
    <property type="component" value="Unassembled WGS sequence"/>
</dbReference>
<dbReference type="GO" id="GO:0003689">
    <property type="term" value="F:DNA clamp loader activity"/>
    <property type="evidence" value="ECO:0007669"/>
    <property type="project" value="EnsemblFungi"/>
</dbReference>
<evidence type="ECO:0000313" key="4">
    <source>
        <dbReference type="Proteomes" id="UP000094455"/>
    </source>
</evidence>
<dbReference type="GO" id="GO:0031391">
    <property type="term" value="C:Elg1 RFC-like complex"/>
    <property type="evidence" value="ECO:0007669"/>
    <property type="project" value="EnsemblFungi"/>
</dbReference>
<feature type="compositionally biased region" description="Basic and acidic residues" evidence="2">
    <location>
        <begin position="135"/>
        <end position="148"/>
    </location>
</feature>
<dbReference type="OrthoDB" id="761538at2759"/>
<dbReference type="STRING" id="763406.A0A1E3NIZ0"/>
<dbReference type="RefSeq" id="XP_019017149.1">
    <property type="nucleotide sequence ID" value="XM_019164503.1"/>
</dbReference>
<dbReference type="Pfam" id="PF21960">
    <property type="entry name" value="RCF1-5-like_lid"/>
    <property type="match status" value="1"/>
</dbReference>
<evidence type="ECO:0000256" key="1">
    <source>
        <dbReference type="ARBA" id="ARBA00022705"/>
    </source>
</evidence>
<dbReference type="Gene3D" id="3.40.50.300">
    <property type="entry name" value="P-loop containing nucleotide triphosphate hydrolases"/>
    <property type="match status" value="1"/>
</dbReference>
<dbReference type="Pfam" id="PF22534">
    <property type="entry name" value="RFC_C"/>
    <property type="match status" value="1"/>
</dbReference>
<dbReference type="InterPro" id="IPR027417">
    <property type="entry name" value="P-loop_NTPase"/>
</dbReference>
<dbReference type="GO" id="GO:0003677">
    <property type="term" value="F:DNA binding"/>
    <property type="evidence" value="ECO:0007669"/>
    <property type="project" value="InterPro"/>
</dbReference>
<dbReference type="GO" id="GO:0006281">
    <property type="term" value="P:DNA repair"/>
    <property type="evidence" value="ECO:0007669"/>
    <property type="project" value="TreeGrafter"/>
</dbReference>
<dbReference type="GO" id="GO:0031390">
    <property type="term" value="C:Ctf18 RFC-like complex"/>
    <property type="evidence" value="ECO:0007669"/>
    <property type="project" value="EnsemblFungi"/>
</dbReference>
<gene>
    <name evidence="3" type="ORF">PICMEDRAFT_73510</name>
</gene>
<protein>
    <recommendedName>
        <fullName evidence="5">AAA+ ATPase domain-containing protein</fullName>
    </recommendedName>
</protein>
<reference evidence="3 4" key="1">
    <citation type="journal article" date="2016" name="Proc. Natl. Acad. Sci. U.S.A.">
        <title>Comparative genomics of biotechnologically important yeasts.</title>
        <authorList>
            <person name="Riley R."/>
            <person name="Haridas S."/>
            <person name="Wolfe K.H."/>
            <person name="Lopes M.R."/>
            <person name="Hittinger C.T."/>
            <person name="Goeker M."/>
            <person name="Salamov A.A."/>
            <person name="Wisecaver J.H."/>
            <person name="Long T.M."/>
            <person name="Calvey C.H."/>
            <person name="Aerts A.L."/>
            <person name="Barry K.W."/>
            <person name="Choi C."/>
            <person name="Clum A."/>
            <person name="Coughlan A.Y."/>
            <person name="Deshpande S."/>
            <person name="Douglass A.P."/>
            <person name="Hanson S.J."/>
            <person name="Klenk H.-P."/>
            <person name="LaButti K.M."/>
            <person name="Lapidus A."/>
            <person name="Lindquist E.A."/>
            <person name="Lipzen A.M."/>
            <person name="Meier-Kolthoff J.P."/>
            <person name="Ohm R.A."/>
            <person name="Otillar R.P."/>
            <person name="Pangilinan J.L."/>
            <person name="Peng Y."/>
            <person name="Rokas A."/>
            <person name="Rosa C.A."/>
            <person name="Scheuner C."/>
            <person name="Sibirny A.A."/>
            <person name="Slot J.C."/>
            <person name="Stielow J.B."/>
            <person name="Sun H."/>
            <person name="Kurtzman C.P."/>
            <person name="Blackwell M."/>
            <person name="Grigoriev I.V."/>
            <person name="Jeffries T.W."/>
        </authorList>
    </citation>
    <scope>NUCLEOTIDE SEQUENCE [LARGE SCALE GENOMIC DNA]</scope>
    <source>
        <strain evidence="3 4">NRRL Y-2026</strain>
    </source>
</reference>
<keyword evidence="4" id="KW-1185">Reference proteome</keyword>
<dbReference type="EMBL" id="KV454004">
    <property type="protein sequence ID" value="ODQ46036.1"/>
    <property type="molecule type" value="Genomic_DNA"/>
</dbReference>
<dbReference type="PANTHER" id="PTHR11669:SF1">
    <property type="entry name" value="REPLICATION FACTOR C SUBUNIT 3"/>
    <property type="match status" value="1"/>
</dbReference>
<dbReference type="GO" id="GO:0006272">
    <property type="term" value="P:leading strand elongation"/>
    <property type="evidence" value="ECO:0007669"/>
    <property type="project" value="EnsemblFungi"/>
</dbReference>
<evidence type="ECO:0000256" key="2">
    <source>
        <dbReference type="SAM" id="MobiDB-lite"/>
    </source>
</evidence>
<dbReference type="SUPFAM" id="SSF52540">
    <property type="entry name" value="P-loop containing nucleoside triphosphate hydrolases"/>
    <property type="match status" value="1"/>
</dbReference>
<dbReference type="SUPFAM" id="SSF48019">
    <property type="entry name" value="post-AAA+ oligomerization domain-like"/>
    <property type="match status" value="1"/>
</dbReference>
<evidence type="ECO:0000313" key="3">
    <source>
        <dbReference type="EMBL" id="ODQ46036.1"/>
    </source>
</evidence>
<dbReference type="AlphaFoldDB" id="A0A1E3NIZ0"/>
<dbReference type="GeneID" id="30181190"/>
<dbReference type="Gene3D" id="1.10.8.60">
    <property type="match status" value="1"/>
</dbReference>
<dbReference type="InterPro" id="IPR008921">
    <property type="entry name" value="DNA_pol3_clamp-load_cplx_C"/>
</dbReference>
<sequence length="394" mass="44288">MALWADKYRPKALAKLSYHDDITEQLSKLADSGANFPHLLVYGPSGGGKKTRIMAMLRRLYGTGSVDNLKVDVKTFVTSSNRKLEFNVISSPCHMEITPSDMGNNDRVVIQDLLKEVGQTEALDFSGLFHIAKKENESKENGGEENEKSSSPQRKFKVVIINESEKLSRDAQAALRRTMEKFSASIRLILICDTTSNIIDPIKSRTLGVRIGLPGKDAMRQVFESILSNEADAKRSFPEDWDERAIVFDHIIQECDGNLRLGIMMLEAMYMNHDSINVQTPVIKPDWQLVIESLAKGVLKDRSVARLTTCRTILYELLSHAIPGKLLLEKLMFCFIRLVDDYSGLHHLNKLKTDIVDAAALFDERLTLGSKDIFHLEGFITRVMVLLESDSTGQ</sequence>
<dbReference type="GO" id="GO:0007062">
    <property type="term" value="P:sister chromatid cohesion"/>
    <property type="evidence" value="ECO:0007669"/>
    <property type="project" value="EnsemblFungi"/>
</dbReference>
<accession>A0A1E3NIZ0</accession>
<dbReference type="InterPro" id="IPR050238">
    <property type="entry name" value="DNA_Rep/Repair_Clamp_Loader"/>
</dbReference>
<proteinExistence type="predicted"/>
<dbReference type="GO" id="GO:0005663">
    <property type="term" value="C:DNA replication factor C complex"/>
    <property type="evidence" value="ECO:0007669"/>
    <property type="project" value="EnsemblFungi"/>
</dbReference>
<feature type="region of interest" description="Disordered" evidence="2">
    <location>
        <begin position="135"/>
        <end position="154"/>
    </location>
</feature>
<organism evidence="3 4">
    <name type="scientific">Pichia membranifaciens NRRL Y-2026</name>
    <dbReference type="NCBI Taxonomy" id="763406"/>
    <lineage>
        <taxon>Eukaryota</taxon>
        <taxon>Fungi</taxon>
        <taxon>Dikarya</taxon>
        <taxon>Ascomycota</taxon>
        <taxon>Saccharomycotina</taxon>
        <taxon>Pichiomycetes</taxon>
        <taxon>Pichiales</taxon>
        <taxon>Pichiaceae</taxon>
        <taxon>Pichia</taxon>
    </lineage>
</organism>
<name>A0A1E3NIZ0_9ASCO</name>
<dbReference type="PANTHER" id="PTHR11669">
    <property type="entry name" value="REPLICATION FACTOR C / DNA POLYMERASE III GAMMA-TAU SUBUNIT"/>
    <property type="match status" value="1"/>
</dbReference>